<feature type="domain" description="THUMP" evidence="3">
    <location>
        <begin position="168"/>
        <end position="276"/>
    </location>
</feature>
<keyword evidence="1" id="KW-0694">RNA-binding</keyword>
<dbReference type="PANTHER" id="PTHR13452">
    <property type="entry name" value="THUMP DOMAIN CONTAINING PROTEIN 1-RELATED"/>
    <property type="match status" value="1"/>
</dbReference>
<name>A0A4T0FKZ3_9BASI</name>
<feature type="region of interest" description="Disordered" evidence="2">
    <location>
        <begin position="1"/>
        <end position="36"/>
    </location>
</feature>
<feature type="compositionally biased region" description="Basic and acidic residues" evidence="2">
    <location>
        <begin position="296"/>
        <end position="324"/>
    </location>
</feature>
<dbReference type="EMBL" id="SPNW01000032">
    <property type="protein sequence ID" value="TIA88908.1"/>
    <property type="molecule type" value="Genomic_DNA"/>
</dbReference>
<comment type="caution">
    <text evidence="4">The sequence shown here is derived from an EMBL/GenBank/DDBJ whole genome shotgun (WGS) entry which is preliminary data.</text>
</comment>
<dbReference type="Gene3D" id="3.30.2300.10">
    <property type="entry name" value="THUMP superfamily"/>
    <property type="match status" value="1"/>
</dbReference>
<dbReference type="GO" id="GO:0006400">
    <property type="term" value="P:tRNA modification"/>
    <property type="evidence" value="ECO:0007669"/>
    <property type="project" value="InterPro"/>
</dbReference>
<dbReference type="AlphaFoldDB" id="A0A4T0FKZ3"/>
<dbReference type="CDD" id="cd11717">
    <property type="entry name" value="THUMP_THUMPD1_like"/>
    <property type="match status" value="1"/>
</dbReference>
<evidence type="ECO:0000256" key="2">
    <source>
        <dbReference type="SAM" id="MobiDB-lite"/>
    </source>
</evidence>
<dbReference type="GO" id="GO:0003723">
    <property type="term" value="F:RNA binding"/>
    <property type="evidence" value="ECO:0007669"/>
    <property type="project" value="UniProtKB-UniRule"/>
</dbReference>
<feature type="region of interest" description="Disordered" evidence="2">
    <location>
        <begin position="71"/>
        <end position="108"/>
    </location>
</feature>
<feature type="compositionally biased region" description="Polar residues" evidence="2">
    <location>
        <begin position="96"/>
        <end position="106"/>
    </location>
</feature>
<evidence type="ECO:0000313" key="4">
    <source>
        <dbReference type="EMBL" id="TIA88908.1"/>
    </source>
</evidence>
<evidence type="ECO:0000313" key="5">
    <source>
        <dbReference type="Proteomes" id="UP000310189"/>
    </source>
</evidence>
<feature type="compositionally biased region" description="Basic and acidic residues" evidence="2">
    <location>
        <begin position="331"/>
        <end position="348"/>
    </location>
</feature>
<dbReference type="InterPro" id="IPR004114">
    <property type="entry name" value="THUMP_dom"/>
</dbReference>
<feature type="region of interest" description="Disordered" evidence="2">
    <location>
        <begin position="296"/>
        <end position="348"/>
    </location>
</feature>
<dbReference type="OrthoDB" id="367221at2759"/>
<dbReference type="Proteomes" id="UP000310189">
    <property type="component" value="Unassembled WGS sequence"/>
</dbReference>
<gene>
    <name evidence="4" type="ORF">E3P99_02320</name>
</gene>
<sequence length="348" mass="39577">MKRSQNKDDNKRQRKYRKDGSQVQFKSFSPPEGPGIFVTCVRGKEKQATYDIIDILNDICDTYFPDVKVQPRSKGVEGEGDGEGGKKEKETENTQEESAAPQSTPATDDIKAELAAELEEMNKDKDKNGVAKDIKRFVNHPTDTQCMIYLEVRRPFNPVHIVEAYLDQVSKTGKMRTKYIQRLTPVQHTAHASENAFEALCAFTFQNWLDASTEEGVGGNYRIELRTRSHNTLKRDFVIQKVVDSISAPHRIDLSNPDRWLIVEIFKGVVGVAVVSTYDKYRKYNPFSIVEAMNKERVGGGEKKEEEKEKKEEEKTEKTEKTDEPPSTTEEGEKSGEKSDEKAAENRE</sequence>
<reference evidence="4 5" key="1">
    <citation type="submission" date="2019-03" db="EMBL/GenBank/DDBJ databases">
        <title>Sequencing 23 genomes of Wallemia ichthyophaga.</title>
        <authorList>
            <person name="Gostincar C."/>
        </authorList>
    </citation>
    <scope>NUCLEOTIDE SEQUENCE [LARGE SCALE GENOMIC DNA]</scope>
    <source>
        <strain evidence="4 5">EXF-5753</strain>
    </source>
</reference>
<keyword evidence="5" id="KW-1185">Reference proteome</keyword>
<feature type="compositionally biased region" description="Basic and acidic residues" evidence="2">
    <location>
        <begin position="1"/>
        <end position="11"/>
    </location>
</feature>
<dbReference type="PROSITE" id="PS51165">
    <property type="entry name" value="THUMP"/>
    <property type="match status" value="1"/>
</dbReference>
<accession>A0A4T0FKZ3</accession>
<proteinExistence type="predicted"/>
<protein>
    <recommendedName>
        <fullName evidence="3">THUMP domain-containing protein</fullName>
    </recommendedName>
</protein>
<evidence type="ECO:0000256" key="1">
    <source>
        <dbReference type="PROSITE-ProRule" id="PRU00529"/>
    </source>
</evidence>
<dbReference type="PANTHER" id="PTHR13452:SF10">
    <property type="entry name" value="THUMP DOMAIN-CONTAINING PROTEIN 1"/>
    <property type="match status" value="1"/>
</dbReference>
<dbReference type="Pfam" id="PF02926">
    <property type="entry name" value="THUMP"/>
    <property type="match status" value="1"/>
</dbReference>
<evidence type="ECO:0000259" key="3">
    <source>
        <dbReference type="PROSITE" id="PS51165"/>
    </source>
</evidence>
<organism evidence="4 5">
    <name type="scientific">Wallemia hederae</name>
    <dbReference type="NCBI Taxonomy" id="1540922"/>
    <lineage>
        <taxon>Eukaryota</taxon>
        <taxon>Fungi</taxon>
        <taxon>Dikarya</taxon>
        <taxon>Basidiomycota</taxon>
        <taxon>Wallemiomycotina</taxon>
        <taxon>Wallemiomycetes</taxon>
        <taxon>Wallemiales</taxon>
        <taxon>Wallemiaceae</taxon>
        <taxon>Wallemia</taxon>
    </lineage>
</organism>
<dbReference type="InterPro" id="IPR040183">
    <property type="entry name" value="THUMPD1-like"/>
</dbReference>
<feature type="compositionally biased region" description="Basic and acidic residues" evidence="2">
    <location>
        <begin position="83"/>
        <end position="92"/>
    </location>
</feature>
<dbReference type="SUPFAM" id="SSF143437">
    <property type="entry name" value="THUMP domain-like"/>
    <property type="match status" value="1"/>
</dbReference>